<evidence type="ECO:0000313" key="2">
    <source>
        <dbReference type="EMBL" id="EHO72279.1"/>
    </source>
</evidence>
<dbReference type="Proteomes" id="UP000003167">
    <property type="component" value="Unassembled WGS sequence"/>
</dbReference>
<dbReference type="EMBL" id="AGEK01000018">
    <property type="protein sequence ID" value="EHO72279.1"/>
    <property type="molecule type" value="Genomic_DNA"/>
</dbReference>
<evidence type="ECO:0000256" key="1">
    <source>
        <dbReference type="SAM" id="Phobius"/>
    </source>
</evidence>
<dbReference type="InterPro" id="IPR045726">
    <property type="entry name" value="DUF6080"/>
</dbReference>
<feature type="transmembrane region" description="Helical" evidence="1">
    <location>
        <begin position="48"/>
        <end position="69"/>
    </location>
</feature>
<proteinExistence type="predicted"/>
<dbReference type="Pfam" id="PF19558">
    <property type="entry name" value="DUF6080"/>
    <property type="match status" value="1"/>
</dbReference>
<feature type="transmembrane region" description="Helical" evidence="1">
    <location>
        <begin position="345"/>
        <end position="365"/>
    </location>
</feature>
<protein>
    <recommendedName>
        <fullName evidence="4">Glycosyltransferase RgtA/B/C/D-like domain-containing protein</fullName>
    </recommendedName>
</protein>
<keyword evidence="1" id="KW-0472">Membrane</keyword>
<keyword evidence="1" id="KW-1133">Transmembrane helix</keyword>
<feature type="transmembrane region" description="Helical" evidence="1">
    <location>
        <begin position="142"/>
        <end position="158"/>
    </location>
</feature>
<feature type="transmembrane region" description="Helical" evidence="1">
    <location>
        <begin position="194"/>
        <end position="217"/>
    </location>
</feature>
<feature type="transmembrane region" description="Helical" evidence="1">
    <location>
        <begin position="108"/>
        <end position="130"/>
    </location>
</feature>
<feature type="transmembrane region" description="Helical" evidence="1">
    <location>
        <begin position="425"/>
        <end position="449"/>
    </location>
</feature>
<keyword evidence="3" id="KW-1185">Reference proteome</keyword>
<dbReference type="PATRIC" id="fig|999422.3.peg.1020"/>
<dbReference type="RefSeq" id="WP_008564823.1">
    <property type="nucleotide sequence ID" value="NZ_JH594502.1"/>
</dbReference>
<reference evidence="2 3" key="1">
    <citation type="submission" date="2011-12" db="EMBL/GenBank/DDBJ databases">
        <title>The Genome Sequence of Prevotella maculosa OT 289.</title>
        <authorList>
            <consortium name="The Broad Institute Genome Sequencing Platform"/>
            <person name="Earl A."/>
            <person name="Ward D."/>
            <person name="Feldgarden M."/>
            <person name="Gevers D."/>
            <person name="Izard J."/>
            <person name="Blanton J.M."/>
            <person name="Mathney J."/>
            <person name="Tanner A.C."/>
            <person name="Dewhirst F.E."/>
            <person name="Young S.K."/>
            <person name="Zeng Q."/>
            <person name="Gargeya S."/>
            <person name="Fitzgerald M."/>
            <person name="Haas B."/>
            <person name="Abouelleil A."/>
            <person name="Alvarado L."/>
            <person name="Arachchi H.M."/>
            <person name="Berlin A."/>
            <person name="Chapman S.B."/>
            <person name="Gearin G."/>
            <person name="Goldberg J."/>
            <person name="Griggs A."/>
            <person name="Gujja S."/>
            <person name="Hansen M."/>
            <person name="Heiman D."/>
            <person name="Howarth C."/>
            <person name="Larimer J."/>
            <person name="Lui A."/>
            <person name="MacDonald P.J.P."/>
            <person name="McCowen C."/>
            <person name="Montmayeur A."/>
            <person name="Murphy C."/>
            <person name="Neiman D."/>
            <person name="Pearson M."/>
            <person name="Priest M."/>
            <person name="Roberts A."/>
            <person name="Saif S."/>
            <person name="Shea T."/>
            <person name="Sisk P."/>
            <person name="Stolte C."/>
            <person name="Sykes S."/>
            <person name="Wortman J."/>
            <person name="Nusbaum C."/>
            <person name="Birren B."/>
        </authorList>
    </citation>
    <scope>NUCLEOTIDE SEQUENCE [LARGE SCALE GENOMIC DNA]</scope>
    <source>
        <strain evidence="2 3">OT 289</strain>
    </source>
</reference>
<gene>
    <name evidence="2" type="ORF">HMPREF9944_00991</name>
</gene>
<feature type="transmembrane region" description="Helical" evidence="1">
    <location>
        <begin position="385"/>
        <end position="413"/>
    </location>
</feature>
<keyword evidence="1" id="KW-0812">Transmembrane</keyword>
<evidence type="ECO:0008006" key="4">
    <source>
        <dbReference type="Google" id="ProtNLM"/>
    </source>
</evidence>
<feature type="transmembrane region" description="Helical" evidence="1">
    <location>
        <begin position="229"/>
        <end position="251"/>
    </location>
</feature>
<accession>H1HLE7</accession>
<dbReference type="STRING" id="999422.HMPREF9944_00991"/>
<name>H1HLE7_9BACT</name>
<dbReference type="OrthoDB" id="996712at2"/>
<dbReference type="AlphaFoldDB" id="H1HLE7"/>
<comment type="caution">
    <text evidence="2">The sequence shown here is derived from an EMBL/GenBank/DDBJ whole genome shotgun (WGS) entry which is preliminary data.</text>
</comment>
<feature type="transmembrane region" description="Helical" evidence="1">
    <location>
        <begin position="164"/>
        <end position="182"/>
    </location>
</feature>
<dbReference type="HOGENOM" id="CLU_032211_0_0_10"/>
<organism evidence="2 3">
    <name type="scientific">Segatella maculosa OT 289</name>
    <dbReference type="NCBI Taxonomy" id="999422"/>
    <lineage>
        <taxon>Bacteria</taxon>
        <taxon>Pseudomonadati</taxon>
        <taxon>Bacteroidota</taxon>
        <taxon>Bacteroidia</taxon>
        <taxon>Bacteroidales</taxon>
        <taxon>Prevotellaceae</taxon>
        <taxon>Segatella</taxon>
    </lineage>
</organism>
<evidence type="ECO:0000313" key="3">
    <source>
        <dbReference type="Proteomes" id="UP000003167"/>
    </source>
</evidence>
<sequence>MRNPFSIFAIRKGERWPALAIFIYLTALNALAVSKHFEAFTRCGHLGYYSLFFGDFTLSGFDPFTYVILSEWRSLYSLARHPLLAVLIYPLNQLNQWLMMLTDMNCAVFIWAAVLIVLSLYSFLFLFRILHKIIGIGHKDSFLLSVFFFAFGHIMVTVVAPDHFALSLFCLLLTLYVAGRAIRLKEPLAAWKTALLLFLSTGVTATNGLKVALAGWFAGGRRFFRPKSFVVSIVFPLLLLGGSYLIISEYIQKPEQERRDRTLNQRLKKDEAFRKQQATLMQATAKRNANAIMNGESFRWTDLSLSRPRSVIENLFGESLVLHEDHALQDVNKGRPVFVAYRNKMCYVVAGIVMLLLLLGIVTGLHDRFMQLCLSWFSLDMVLHLGLGFALSEVYIMAAHWTFVLPIAVGFLLKRLQKPGIKQALRLLTVLITVFMLAINGRIFLNFILE</sequence>